<gene>
    <name evidence="1" type="ORF">L798_12951</name>
</gene>
<accession>A0A067QVV4</accession>
<evidence type="ECO:0000313" key="1">
    <source>
        <dbReference type="EMBL" id="KDR13326.1"/>
    </source>
</evidence>
<dbReference type="AlphaFoldDB" id="A0A067QVV4"/>
<dbReference type="PANTHER" id="PTHR21301:SF10">
    <property type="entry name" value="REVERSE TRANSCRIPTASE DOMAIN-CONTAINING PROTEIN"/>
    <property type="match status" value="1"/>
</dbReference>
<keyword evidence="2" id="KW-1185">Reference proteome</keyword>
<sequence>MLKDLELLPSMGPYHKDGIHELLDSSAMGPPLAPLMANLALEHFEQRALGSAVKKPANWYRYVGNKLGLKVPSIYHIPCKCGKVYVGQTGRTTETRCKEHETHIHLGQPDKSTVAEHSIEAGHNINF</sequence>
<reference evidence="1 2" key="1">
    <citation type="journal article" date="2014" name="Nat. Commun.">
        <title>Molecular traces of alternative social organization in a termite genome.</title>
        <authorList>
            <person name="Terrapon N."/>
            <person name="Li C."/>
            <person name="Robertson H.M."/>
            <person name="Ji L."/>
            <person name="Meng X."/>
            <person name="Booth W."/>
            <person name="Chen Z."/>
            <person name="Childers C.P."/>
            <person name="Glastad K.M."/>
            <person name="Gokhale K."/>
            <person name="Gowin J."/>
            <person name="Gronenberg W."/>
            <person name="Hermansen R.A."/>
            <person name="Hu H."/>
            <person name="Hunt B.G."/>
            <person name="Huylmans A.K."/>
            <person name="Khalil S.M."/>
            <person name="Mitchell R.D."/>
            <person name="Munoz-Torres M.C."/>
            <person name="Mustard J.A."/>
            <person name="Pan H."/>
            <person name="Reese J.T."/>
            <person name="Scharf M.E."/>
            <person name="Sun F."/>
            <person name="Vogel H."/>
            <person name="Xiao J."/>
            <person name="Yang W."/>
            <person name="Yang Z."/>
            <person name="Yang Z."/>
            <person name="Zhou J."/>
            <person name="Zhu J."/>
            <person name="Brent C.S."/>
            <person name="Elsik C.G."/>
            <person name="Goodisman M.A."/>
            <person name="Liberles D.A."/>
            <person name="Roe R.M."/>
            <person name="Vargo E.L."/>
            <person name="Vilcinskas A."/>
            <person name="Wang J."/>
            <person name="Bornberg-Bauer E."/>
            <person name="Korb J."/>
            <person name="Zhang G."/>
            <person name="Liebig J."/>
        </authorList>
    </citation>
    <scope>NUCLEOTIDE SEQUENCE [LARGE SCALE GENOMIC DNA]</scope>
    <source>
        <tissue evidence="1">Whole organism</tissue>
    </source>
</reference>
<dbReference type="EMBL" id="KK852952">
    <property type="protein sequence ID" value="KDR13326.1"/>
    <property type="molecule type" value="Genomic_DNA"/>
</dbReference>
<dbReference type="InParanoid" id="A0A067QVV4"/>
<dbReference type="CDD" id="cd10442">
    <property type="entry name" value="GIY-YIG_PLEs"/>
    <property type="match status" value="1"/>
</dbReference>
<dbReference type="Proteomes" id="UP000027135">
    <property type="component" value="Unassembled WGS sequence"/>
</dbReference>
<proteinExistence type="predicted"/>
<organism evidence="1 2">
    <name type="scientific">Zootermopsis nevadensis</name>
    <name type="common">Dampwood termite</name>
    <dbReference type="NCBI Taxonomy" id="136037"/>
    <lineage>
        <taxon>Eukaryota</taxon>
        <taxon>Metazoa</taxon>
        <taxon>Ecdysozoa</taxon>
        <taxon>Arthropoda</taxon>
        <taxon>Hexapoda</taxon>
        <taxon>Insecta</taxon>
        <taxon>Pterygota</taxon>
        <taxon>Neoptera</taxon>
        <taxon>Polyneoptera</taxon>
        <taxon>Dictyoptera</taxon>
        <taxon>Blattodea</taxon>
        <taxon>Blattoidea</taxon>
        <taxon>Termitoidae</taxon>
        <taxon>Termopsidae</taxon>
        <taxon>Zootermopsis</taxon>
    </lineage>
</organism>
<protein>
    <recommendedName>
        <fullName evidence="3">GIY-YIG domain-containing protein</fullName>
    </recommendedName>
</protein>
<evidence type="ECO:0000313" key="2">
    <source>
        <dbReference type="Proteomes" id="UP000027135"/>
    </source>
</evidence>
<dbReference type="PANTHER" id="PTHR21301">
    <property type="entry name" value="REVERSE TRANSCRIPTASE"/>
    <property type="match status" value="1"/>
</dbReference>
<evidence type="ECO:0008006" key="3">
    <source>
        <dbReference type="Google" id="ProtNLM"/>
    </source>
</evidence>
<name>A0A067QVV4_ZOONE</name>